<dbReference type="EMBL" id="CP058561">
    <property type="protein sequence ID" value="QUH29168.1"/>
    <property type="molecule type" value="Genomic_DNA"/>
</dbReference>
<dbReference type="Proteomes" id="UP000677305">
    <property type="component" value="Chromosome"/>
</dbReference>
<sequence length="252" mass="30307">MFFSKEILQNEASVLYDDKEVLEVLNDYYNDSYKWEDKINTDREHVFKIITNYCMKFYKNSLISTLEEDFYNKFILLFMPSYSLSLTEQEIKLTLTELSRFLEYINSCHGINLHKSYKKNYTTNLDEITRVYYILRKIQKYTEAPVLSFNPMIIDMNCYKKRKKHVEVSKREMYEQGHFEIIDKIGGIIILKKRKLKSSNTYIKIKVESSLASDMRCGDVINMRIKKRFFYTTWDIIDVKDYYSSKISKCIE</sequence>
<proteinExistence type="predicted"/>
<protein>
    <submittedName>
        <fullName evidence="1">Uncharacterized protein</fullName>
    </submittedName>
</protein>
<organism evidence="1 2">
    <name type="scientific">Vallitalea guaymasensis</name>
    <dbReference type="NCBI Taxonomy" id="1185412"/>
    <lineage>
        <taxon>Bacteria</taxon>
        <taxon>Bacillati</taxon>
        <taxon>Bacillota</taxon>
        <taxon>Clostridia</taxon>
        <taxon>Lachnospirales</taxon>
        <taxon>Vallitaleaceae</taxon>
        <taxon>Vallitalea</taxon>
    </lineage>
</organism>
<dbReference type="AlphaFoldDB" id="A0A8J8SBV6"/>
<reference evidence="1 2" key="1">
    <citation type="submission" date="2020-07" db="EMBL/GenBank/DDBJ databases">
        <title>Vallitalea guaymasensis genome.</title>
        <authorList>
            <person name="Postec A."/>
        </authorList>
    </citation>
    <scope>NUCLEOTIDE SEQUENCE [LARGE SCALE GENOMIC DNA]</scope>
    <source>
        <strain evidence="1 2">Ra1766G1</strain>
    </source>
</reference>
<dbReference type="KEGG" id="vgu:HYG85_09620"/>
<accession>A0A8J8SBV6</accession>
<gene>
    <name evidence="1" type="ORF">HYG85_09620</name>
</gene>
<evidence type="ECO:0000313" key="2">
    <source>
        <dbReference type="Proteomes" id="UP000677305"/>
    </source>
</evidence>
<name>A0A8J8SBV6_9FIRM</name>
<dbReference type="RefSeq" id="WP_212693295.1">
    <property type="nucleotide sequence ID" value="NZ_CP058561.1"/>
</dbReference>
<keyword evidence="2" id="KW-1185">Reference proteome</keyword>
<evidence type="ECO:0000313" key="1">
    <source>
        <dbReference type="EMBL" id="QUH29168.1"/>
    </source>
</evidence>